<gene>
    <name evidence="2" type="ORF">CALCODRAFT_254791</name>
</gene>
<dbReference type="Proteomes" id="UP000076842">
    <property type="component" value="Unassembled WGS sequence"/>
</dbReference>
<feature type="region of interest" description="Disordered" evidence="1">
    <location>
        <begin position="31"/>
        <end position="71"/>
    </location>
</feature>
<accession>A0A165GN38</accession>
<dbReference type="InParanoid" id="A0A165GN38"/>
<keyword evidence="3" id="KW-1185">Reference proteome</keyword>
<sequence length="175" mass="19696">MVGPDARVGHVRQDPKLCVSGIEKRRFLFRYGDGGSGKGRADNRRGPASRFVCVPGSPDPPSARPEARSEPDCTRQLFHLYPPGHACRFITSSTTAKQACKERRRNRHHGPGRVVRRCWRTAHFQRTGTTTLSLQNEGETLPTKDAVRYLRADPAPLSLIKIDLRRVIFHHPIVL</sequence>
<name>A0A165GN38_9BASI</name>
<evidence type="ECO:0000313" key="3">
    <source>
        <dbReference type="Proteomes" id="UP000076842"/>
    </source>
</evidence>
<dbReference type="AlphaFoldDB" id="A0A165GN38"/>
<dbReference type="EMBL" id="KV423953">
    <property type="protein sequence ID" value="KZT58272.1"/>
    <property type="molecule type" value="Genomic_DNA"/>
</dbReference>
<evidence type="ECO:0000313" key="2">
    <source>
        <dbReference type="EMBL" id="KZT58272.1"/>
    </source>
</evidence>
<organism evidence="2 3">
    <name type="scientific">Calocera cornea HHB12733</name>
    <dbReference type="NCBI Taxonomy" id="1353952"/>
    <lineage>
        <taxon>Eukaryota</taxon>
        <taxon>Fungi</taxon>
        <taxon>Dikarya</taxon>
        <taxon>Basidiomycota</taxon>
        <taxon>Agaricomycotina</taxon>
        <taxon>Dacrymycetes</taxon>
        <taxon>Dacrymycetales</taxon>
        <taxon>Dacrymycetaceae</taxon>
        <taxon>Calocera</taxon>
    </lineage>
</organism>
<reference evidence="2 3" key="1">
    <citation type="journal article" date="2016" name="Mol. Biol. Evol.">
        <title>Comparative Genomics of Early-Diverging Mushroom-Forming Fungi Provides Insights into the Origins of Lignocellulose Decay Capabilities.</title>
        <authorList>
            <person name="Nagy L.G."/>
            <person name="Riley R."/>
            <person name="Tritt A."/>
            <person name="Adam C."/>
            <person name="Daum C."/>
            <person name="Floudas D."/>
            <person name="Sun H."/>
            <person name="Yadav J.S."/>
            <person name="Pangilinan J."/>
            <person name="Larsson K.H."/>
            <person name="Matsuura K."/>
            <person name="Barry K."/>
            <person name="Labutti K."/>
            <person name="Kuo R."/>
            <person name="Ohm R.A."/>
            <person name="Bhattacharya S.S."/>
            <person name="Shirouzu T."/>
            <person name="Yoshinaga Y."/>
            <person name="Martin F.M."/>
            <person name="Grigoriev I.V."/>
            <person name="Hibbett D.S."/>
        </authorList>
    </citation>
    <scope>NUCLEOTIDE SEQUENCE [LARGE SCALE GENOMIC DNA]</scope>
    <source>
        <strain evidence="2 3">HHB12733</strain>
    </source>
</reference>
<proteinExistence type="predicted"/>
<protein>
    <submittedName>
        <fullName evidence="2">Uncharacterized protein</fullName>
    </submittedName>
</protein>
<evidence type="ECO:0000256" key="1">
    <source>
        <dbReference type="SAM" id="MobiDB-lite"/>
    </source>
</evidence>